<evidence type="ECO:0000313" key="6">
    <source>
        <dbReference type="EMBL" id="KAJ4396526.1"/>
    </source>
</evidence>
<keyword evidence="7" id="KW-1185">Reference proteome</keyword>
<keyword evidence="3 5" id="KW-1133">Transmembrane helix</keyword>
<evidence type="ECO:0000256" key="1">
    <source>
        <dbReference type="ARBA" id="ARBA00004141"/>
    </source>
</evidence>
<dbReference type="GO" id="GO:0046873">
    <property type="term" value="F:metal ion transmembrane transporter activity"/>
    <property type="evidence" value="ECO:0007669"/>
    <property type="project" value="InterPro"/>
</dbReference>
<protein>
    <submittedName>
        <fullName evidence="6">Uncharacterized protein</fullName>
    </submittedName>
</protein>
<evidence type="ECO:0000256" key="2">
    <source>
        <dbReference type="ARBA" id="ARBA00022692"/>
    </source>
</evidence>
<dbReference type="AlphaFoldDB" id="A0A9W8Z283"/>
<dbReference type="EMBL" id="JAPEVB010000001">
    <property type="protein sequence ID" value="KAJ4396526.1"/>
    <property type="molecule type" value="Genomic_DNA"/>
</dbReference>
<evidence type="ECO:0000313" key="7">
    <source>
        <dbReference type="Proteomes" id="UP001140453"/>
    </source>
</evidence>
<dbReference type="PANTHER" id="PTHR47685">
    <property type="entry name" value="MAGNESIUM TRANSPORT PROTEIN CORA"/>
    <property type="match status" value="1"/>
</dbReference>
<keyword evidence="4 5" id="KW-0472">Membrane</keyword>
<gene>
    <name evidence="6" type="ORF">N0V93_000746</name>
</gene>
<evidence type="ECO:0000256" key="3">
    <source>
        <dbReference type="ARBA" id="ARBA00022989"/>
    </source>
</evidence>
<keyword evidence="2 5" id="KW-0812">Transmembrane</keyword>
<dbReference type="Pfam" id="PF01544">
    <property type="entry name" value="CorA"/>
    <property type="match status" value="1"/>
</dbReference>
<feature type="transmembrane region" description="Helical" evidence="5">
    <location>
        <begin position="222"/>
        <end position="241"/>
    </location>
</feature>
<proteinExistence type="predicted"/>
<dbReference type="PANTHER" id="PTHR47685:SF1">
    <property type="entry name" value="MAGNESIUM TRANSPORT PROTEIN CORA"/>
    <property type="match status" value="1"/>
</dbReference>
<dbReference type="InterPro" id="IPR002523">
    <property type="entry name" value="MgTranspt_CorA/ZnTranspt_ZntB"/>
</dbReference>
<dbReference type="Proteomes" id="UP001140453">
    <property type="component" value="Unassembled WGS sequence"/>
</dbReference>
<dbReference type="OrthoDB" id="341259at2759"/>
<feature type="transmembrane region" description="Helical" evidence="5">
    <location>
        <begin position="160"/>
        <end position="182"/>
    </location>
</feature>
<evidence type="ECO:0000256" key="5">
    <source>
        <dbReference type="SAM" id="Phobius"/>
    </source>
</evidence>
<name>A0A9W8Z283_9PEZI</name>
<reference evidence="6" key="1">
    <citation type="submission" date="2022-10" db="EMBL/GenBank/DDBJ databases">
        <title>Tapping the CABI collections for fungal endophytes: first genome assemblies for Collariella, Neodidymelliopsis, Ascochyta clinopodiicola, Didymella pomorum, Didymosphaeria variabile, Neocosmospora piperis and Neocucurbitaria cava.</title>
        <authorList>
            <person name="Hill R."/>
        </authorList>
    </citation>
    <scope>NUCLEOTIDE SEQUENCE</scope>
    <source>
        <strain evidence="6">IMI 355082</strain>
    </source>
</reference>
<dbReference type="SUPFAM" id="SSF144083">
    <property type="entry name" value="Magnesium transport protein CorA, transmembrane region"/>
    <property type="match status" value="1"/>
</dbReference>
<sequence length="301" mass="34246">MAFEVFWREAKLDQRGKRPNPRYLNIDPQGTLLREAQDIDEELSMMIRIYSQQLSAVKELRKSLNRWDKQMIQDSADRNYSILSKGIPSLVSSMDLDLIEEIMEKIKTRKAEIEELASAADRSCRELQGLLALKQQQASIVEAKMSHRLGTQSYEQGKSIMAFTIMTIVFTPLGFFTSFFGMDNSSTGQTWMSLWEQTITMRKSSLSKQVRVGQFLFHSADLRLVVGISAVIIAIFLAIAFRRNFRHPLQAAKRLRADGATQASTSDLAATIGISRFKLQSLKIPSIRPSKGSLRQWHLPR</sequence>
<dbReference type="Gene3D" id="1.20.58.340">
    <property type="entry name" value="Magnesium transport protein CorA, transmembrane region"/>
    <property type="match status" value="1"/>
</dbReference>
<dbReference type="InterPro" id="IPR050829">
    <property type="entry name" value="CorA_MIT"/>
</dbReference>
<comment type="subcellular location">
    <subcellularLocation>
        <location evidence="1">Membrane</location>
        <topology evidence="1">Multi-pass membrane protein</topology>
    </subcellularLocation>
</comment>
<dbReference type="GO" id="GO:0016020">
    <property type="term" value="C:membrane"/>
    <property type="evidence" value="ECO:0007669"/>
    <property type="project" value="UniProtKB-SubCell"/>
</dbReference>
<accession>A0A9W8Z283</accession>
<evidence type="ECO:0000256" key="4">
    <source>
        <dbReference type="ARBA" id="ARBA00023136"/>
    </source>
</evidence>
<organism evidence="6 7">
    <name type="scientific">Gnomoniopsis smithogilvyi</name>
    <dbReference type="NCBI Taxonomy" id="1191159"/>
    <lineage>
        <taxon>Eukaryota</taxon>
        <taxon>Fungi</taxon>
        <taxon>Dikarya</taxon>
        <taxon>Ascomycota</taxon>
        <taxon>Pezizomycotina</taxon>
        <taxon>Sordariomycetes</taxon>
        <taxon>Sordariomycetidae</taxon>
        <taxon>Diaporthales</taxon>
        <taxon>Gnomoniaceae</taxon>
        <taxon>Gnomoniopsis</taxon>
    </lineage>
</organism>
<dbReference type="InterPro" id="IPR045863">
    <property type="entry name" value="CorA_TM1_TM2"/>
</dbReference>
<comment type="caution">
    <text evidence="6">The sequence shown here is derived from an EMBL/GenBank/DDBJ whole genome shotgun (WGS) entry which is preliminary data.</text>
</comment>